<feature type="non-terminal residue" evidence="1">
    <location>
        <position position="55"/>
    </location>
</feature>
<dbReference type="EMBL" id="LAZR01001168">
    <property type="protein sequence ID" value="KKN49454.1"/>
    <property type="molecule type" value="Genomic_DNA"/>
</dbReference>
<reference evidence="1" key="1">
    <citation type="journal article" date="2015" name="Nature">
        <title>Complex archaea that bridge the gap between prokaryotes and eukaryotes.</title>
        <authorList>
            <person name="Spang A."/>
            <person name="Saw J.H."/>
            <person name="Jorgensen S.L."/>
            <person name="Zaremba-Niedzwiedzka K."/>
            <person name="Martijn J."/>
            <person name="Lind A.E."/>
            <person name="van Eijk R."/>
            <person name="Schleper C."/>
            <person name="Guy L."/>
            <person name="Ettema T.J."/>
        </authorList>
    </citation>
    <scope>NUCLEOTIDE SEQUENCE</scope>
</reference>
<gene>
    <name evidence="1" type="ORF">LCGC14_0642910</name>
</gene>
<comment type="caution">
    <text evidence="1">The sequence shown here is derived from an EMBL/GenBank/DDBJ whole genome shotgun (WGS) entry which is preliminary data.</text>
</comment>
<dbReference type="AlphaFoldDB" id="A0A0F9R3U9"/>
<organism evidence="1">
    <name type="scientific">marine sediment metagenome</name>
    <dbReference type="NCBI Taxonomy" id="412755"/>
    <lineage>
        <taxon>unclassified sequences</taxon>
        <taxon>metagenomes</taxon>
        <taxon>ecological metagenomes</taxon>
    </lineage>
</organism>
<proteinExistence type="predicted"/>
<name>A0A0F9R3U9_9ZZZZ</name>
<protein>
    <submittedName>
        <fullName evidence="1">Uncharacterized protein</fullName>
    </submittedName>
</protein>
<accession>A0A0F9R3U9</accession>
<sequence>MTHATCRLDCDPFLFERDEFRPFAIHPLIPDRHLTEVLSIGLPLLDASRCAVADS</sequence>
<evidence type="ECO:0000313" key="1">
    <source>
        <dbReference type="EMBL" id="KKN49454.1"/>
    </source>
</evidence>